<keyword evidence="5 8" id="KW-0812">Transmembrane</keyword>
<organism evidence="10 11">
    <name type="scientific">Billgrantia pellis</name>
    <dbReference type="NCBI Taxonomy" id="2606936"/>
    <lineage>
        <taxon>Bacteria</taxon>
        <taxon>Pseudomonadati</taxon>
        <taxon>Pseudomonadota</taxon>
        <taxon>Gammaproteobacteria</taxon>
        <taxon>Oceanospirillales</taxon>
        <taxon>Halomonadaceae</taxon>
        <taxon>Billgrantia</taxon>
    </lineage>
</organism>
<feature type="transmembrane region" description="Helical" evidence="8">
    <location>
        <begin position="134"/>
        <end position="155"/>
    </location>
</feature>
<dbReference type="InterPro" id="IPR004638">
    <property type="entry name" value="EmrB-like"/>
</dbReference>
<reference evidence="10 11" key="1">
    <citation type="submission" date="2019-08" db="EMBL/GenBank/DDBJ databases">
        <title>Bioinformatics analysis of the strain L3 and L5.</title>
        <authorList>
            <person name="Li X."/>
        </authorList>
    </citation>
    <scope>NUCLEOTIDE SEQUENCE [LARGE SCALE GENOMIC DNA]</scope>
    <source>
        <strain evidence="10 11">L5</strain>
    </source>
</reference>
<dbReference type="EMBL" id="VTPY01000005">
    <property type="protein sequence ID" value="KAA0011434.1"/>
    <property type="molecule type" value="Genomic_DNA"/>
</dbReference>
<name>A0A7V7KHQ6_9GAMM</name>
<feature type="transmembrane region" description="Helical" evidence="8">
    <location>
        <begin position="396"/>
        <end position="413"/>
    </location>
</feature>
<evidence type="ECO:0000256" key="8">
    <source>
        <dbReference type="SAM" id="Phobius"/>
    </source>
</evidence>
<feature type="transmembrane region" description="Helical" evidence="8">
    <location>
        <begin position="265"/>
        <end position="288"/>
    </location>
</feature>
<dbReference type="InterPro" id="IPR011701">
    <property type="entry name" value="MFS"/>
</dbReference>
<feature type="domain" description="Major facilitator superfamily (MFS) profile" evidence="9">
    <location>
        <begin position="9"/>
        <end position="461"/>
    </location>
</feature>
<comment type="subcellular location">
    <subcellularLocation>
        <location evidence="1">Cell membrane</location>
        <topology evidence="1">Multi-pass membrane protein</topology>
    </subcellularLocation>
</comment>
<feature type="transmembrane region" description="Helical" evidence="8">
    <location>
        <begin position="433"/>
        <end position="454"/>
    </location>
</feature>
<dbReference type="NCBIfam" id="TIGR00711">
    <property type="entry name" value="efflux_EmrB"/>
    <property type="match status" value="1"/>
</dbReference>
<evidence type="ECO:0000313" key="11">
    <source>
        <dbReference type="Proteomes" id="UP000486760"/>
    </source>
</evidence>
<keyword evidence="7 8" id="KW-0472">Membrane</keyword>
<evidence type="ECO:0000256" key="4">
    <source>
        <dbReference type="ARBA" id="ARBA00022475"/>
    </source>
</evidence>
<evidence type="ECO:0000313" key="10">
    <source>
        <dbReference type="EMBL" id="KAA0011434.1"/>
    </source>
</evidence>
<evidence type="ECO:0000256" key="3">
    <source>
        <dbReference type="ARBA" id="ARBA00022448"/>
    </source>
</evidence>
<dbReference type="GO" id="GO:0005886">
    <property type="term" value="C:plasma membrane"/>
    <property type="evidence" value="ECO:0007669"/>
    <property type="project" value="UniProtKB-SubCell"/>
</dbReference>
<comment type="similarity">
    <text evidence="2">Belongs to the major facilitator superfamily. EmrB family.</text>
</comment>
<evidence type="ECO:0000259" key="9">
    <source>
        <dbReference type="PROSITE" id="PS50850"/>
    </source>
</evidence>
<feature type="transmembrane region" description="Helical" evidence="8">
    <location>
        <begin position="300"/>
        <end position="317"/>
    </location>
</feature>
<feature type="transmembrane region" description="Helical" evidence="8">
    <location>
        <begin position="107"/>
        <end position="127"/>
    </location>
</feature>
<evidence type="ECO:0000256" key="2">
    <source>
        <dbReference type="ARBA" id="ARBA00008537"/>
    </source>
</evidence>
<feature type="transmembrane region" description="Helical" evidence="8">
    <location>
        <begin position="228"/>
        <end position="244"/>
    </location>
</feature>
<dbReference type="PANTHER" id="PTHR42718">
    <property type="entry name" value="MAJOR FACILITATOR SUPERFAMILY MULTIDRUG TRANSPORTER MFSC"/>
    <property type="match status" value="1"/>
</dbReference>
<evidence type="ECO:0000256" key="7">
    <source>
        <dbReference type="ARBA" id="ARBA00023136"/>
    </source>
</evidence>
<dbReference type="SUPFAM" id="SSF103473">
    <property type="entry name" value="MFS general substrate transporter"/>
    <property type="match status" value="1"/>
</dbReference>
<evidence type="ECO:0000256" key="1">
    <source>
        <dbReference type="ARBA" id="ARBA00004651"/>
    </source>
</evidence>
<feature type="transmembrane region" description="Helical" evidence="8">
    <location>
        <begin position="329"/>
        <end position="347"/>
    </location>
</feature>
<proteinExistence type="inferred from homology"/>
<feature type="transmembrane region" description="Helical" evidence="8">
    <location>
        <begin position="78"/>
        <end position="101"/>
    </location>
</feature>
<dbReference type="InterPro" id="IPR020846">
    <property type="entry name" value="MFS_dom"/>
</dbReference>
<dbReference type="RefSeq" id="WP_149329173.1">
    <property type="nucleotide sequence ID" value="NZ_VTPY01000005.1"/>
</dbReference>
<feature type="transmembrane region" description="Helical" evidence="8">
    <location>
        <begin position="161"/>
        <end position="182"/>
    </location>
</feature>
<dbReference type="AlphaFoldDB" id="A0A7V7KHQ6"/>
<evidence type="ECO:0000256" key="6">
    <source>
        <dbReference type="ARBA" id="ARBA00022989"/>
    </source>
</evidence>
<dbReference type="Gene3D" id="1.20.1250.20">
    <property type="entry name" value="MFS general substrate transporter like domains"/>
    <property type="match status" value="1"/>
</dbReference>
<keyword evidence="11" id="KW-1185">Reference proteome</keyword>
<feature type="transmembrane region" description="Helical" evidence="8">
    <location>
        <begin position="194"/>
        <end position="216"/>
    </location>
</feature>
<keyword evidence="4" id="KW-1003">Cell membrane</keyword>
<evidence type="ECO:0000256" key="5">
    <source>
        <dbReference type="ARBA" id="ARBA00022692"/>
    </source>
</evidence>
<dbReference type="GO" id="GO:0022857">
    <property type="term" value="F:transmembrane transporter activity"/>
    <property type="evidence" value="ECO:0007669"/>
    <property type="project" value="InterPro"/>
</dbReference>
<gene>
    <name evidence="10" type="ORF">F0A17_15180</name>
</gene>
<dbReference type="PANTHER" id="PTHR42718:SF9">
    <property type="entry name" value="MAJOR FACILITATOR SUPERFAMILY MULTIDRUG TRANSPORTER MFSC"/>
    <property type="match status" value="1"/>
</dbReference>
<keyword evidence="3" id="KW-0813">Transport</keyword>
<comment type="caution">
    <text evidence="10">The sequence shown here is derived from an EMBL/GenBank/DDBJ whole genome shotgun (WGS) entry which is preliminary data.</text>
</comment>
<dbReference type="PROSITE" id="PS50850">
    <property type="entry name" value="MFS"/>
    <property type="match status" value="1"/>
</dbReference>
<sequence>MSREKAVPVLITVLLGTFTVSLNNSALNLAIPELMRVFDVGAARASWVMTLFLIAMGMTMPLTGFLADRWGAHRLYLLGLWLFLAASLLGALAGTLAWVLAARGLQGVAAGLMIPLSLPLIFAAWPVERRGRVTGVWGFAVMIAPALGPSLGGLLLEVSRWQALFLMNLPVAVLGLLSGHCYLEAQRRDSARRFDLPGFLLVTLGVGAVLTALAGITSPADLHQTMRWGPLLAGSLLLIVFVHIERRTPHPLLDLNLFAVRTFRISVLLACCQAVVTFGCLLLIPIWMQHVLGYDPLTTGLIFLPTALVAAICSPWAGRLLDRDKARHVVVFGMAVTAAALLGLAMLGPEAPLWLIGALMAARGIGLGFGYLPVTTVGLNALPNRPIAQASAMNNLCRRLASSLGVVLLALHHDLSRARHLAQGAEAGAADMAALGEAFLVLAVLVLVATPLALSLPSNRREVTSAHDPHRATQTSPK</sequence>
<feature type="transmembrane region" description="Helical" evidence="8">
    <location>
        <begin position="353"/>
        <end position="375"/>
    </location>
</feature>
<accession>A0A7V7KHQ6</accession>
<feature type="transmembrane region" description="Helical" evidence="8">
    <location>
        <begin position="45"/>
        <end position="66"/>
    </location>
</feature>
<dbReference type="Proteomes" id="UP000486760">
    <property type="component" value="Unassembled WGS sequence"/>
</dbReference>
<dbReference type="InterPro" id="IPR036259">
    <property type="entry name" value="MFS_trans_sf"/>
</dbReference>
<keyword evidence="6 8" id="KW-1133">Transmembrane helix</keyword>
<dbReference type="Pfam" id="PF07690">
    <property type="entry name" value="MFS_1"/>
    <property type="match status" value="1"/>
</dbReference>
<protein>
    <submittedName>
        <fullName evidence="10">DHA2 family efflux MFS transporter permease subunit</fullName>
    </submittedName>
</protein>
<dbReference type="Gene3D" id="1.20.1720.10">
    <property type="entry name" value="Multidrug resistance protein D"/>
    <property type="match status" value="1"/>
</dbReference>